<evidence type="ECO:0000256" key="6">
    <source>
        <dbReference type="ARBA" id="ARBA00022833"/>
    </source>
</evidence>
<dbReference type="AlphaFoldDB" id="A0A9P0KS53"/>
<dbReference type="EMBL" id="CAKOFQ010006907">
    <property type="protein sequence ID" value="CAH1981329.1"/>
    <property type="molecule type" value="Genomic_DNA"/>
</dbReference>
<evidence type="ECO:0000256" key="3">
    <source>
        <dbReference type="ARBA" id="ARBA00022670"/>
    </source>
</evidence>
<evidence type="ECO:0000259" key="11">
    <source>
        <dbReference type="PROSITE" id="PS50215"/>
    </source>
</evidence>
<evidence type="ECO:0000256" key="4">
    <source>
        <dbReference type="ARBA" id="ARBA00022723"/>
    </source>
</evidence>
<feature type="active site" evidence="10">
    <location>
        <position position="108"/>
    </location>
</feature>
<dbReference type="PANTHER" id="PTHR13723:SF294">
    <property type="entry name" value="A DISINTEGRIN AND METALLOPROTEINASE WITH THROMBOSPONDIN MOTIFS 7-LIKE PROTEIN"/>
    <property type="match status" value="1"/>
</dbReference>
<evidence type="ECO:0000256" key="1">
    <source>
        <dbReference type="ARBA" id="ARBA00004613"/>
    </source>
</evidence>
<dbReference type="PANTHER" id="PTHR13723">
    <property type="entry name" value="ADAMTS A DISINTEGRIN AND METALLOPROTEASE WITH THROMBOSPONDIN MOTIFS PROTEASE"/>
    <property type="match status" value="1"/>
</dbReference>
<dbReference type="Proteomes" id="UP001152888">
    <property type="component" value="Unassembled WGS sequence"/>
</dbReference>
<gene>
    <name evidence="12" type="ORF">ACAOBT_LOCUS14420</name>
</gene>
<keyword evidence="9" id="KW-0325">Glycoprotein</keyword>
<evidence type="ECO:0000313" key="12">
    <source>
        <dbReference type="EMBL" id="CAH1981329.1"/>
    </source>
</evidence>
<comment type="caution">
    <text evidence="12">The sequence shown here is derived from an EMBL/GenBank/DDBJ whole genome shotgun (WGS) entry which is preliminary data.</text>
</comment>
<feature type="binding site" evidence="10">
    <location>
        <position position="107"/>
    </location>
    <ligand>
        <name>Zn(2+)</name>
        <dbReference type="ChEBI" id="CHEBI:29105"/>
        <note>catalytic</note>
    </ligand>
</feature>
<dbReference type="Pfam" id="PF17771">
    <property type="entry name" value="ADAMTS_CR_2"/>
    <property type="match status" value="1"/>
</dbReference>
<evidence type="ECO:0000256" key="5">
    <source>
        <dbReference type="ARBA" id="ARBA00022801"/>
    </source>
</evidence>
<dbReference type="InterPro" id="IPR000884">
    <property type="entry name" value="TSP1_rpt"/>
</dbReference>
<accession>A0A9P0KS53</accession>
<keyword evidence="8" id="KW-1015">Disulfide bond</keyword>
<dbReference type="GO" id="GO:0046872">
    <property type="term" value="F:metal ion binding"/>
    <property type="evidence" value="ECO:0007669"/>
    <property type="project" value="UniProtKB-KW"/>
</dbReference>
<dbReference type="InterPro" id="IPR024079">
    <property type="entry name" value="MetalloPept_cat_dom_sf"/>
</dbReference>
<keyword evidence="6 10" id="KW-0862">Zinc</keyword>
<dbReference type="InterPro" id="IPR050439">
    <property type="entry name" value="ADAMTS_ADAMTS-like"/>
</dbReference>
<dbReference type="Pfam" id="PF13574">
    <property type="entry name" value="Reprolysin_2"/>
    <property type="match status" value="1"/>
</dbReference>
<protein>
    <recommendedName>
        <fullName evidence="11">Peptidase M12B domain-containing protein</fullName>
    </recommendedName>
</protein>
<evidence type="ECO:0000256" key="9">
    <source>
        <dbReference type="ARBA" id="ARBA00023180"/>
    </source>
</evidence>
<evidence type="ECO:0000256" key="8">
    <source>
        <dbReference type="ARBA" id="ARBA00023157"/>
    </source>
</evidence>
<dbReference type="Gene3D" id="2.20.100.10">
    <property type="entry name" value="Thrombospondin type-1 (TSP1) repeat"/>
    <property type="match status" value="1"/>
</dbReference>
<reference evidence="12" key="1">
    <citation type="submission" date="2022-03" db="EMBL/GenBank/DDBJ databases">
        <authorList>
            <person name="Sayadi A."/>
        </authorList>
    </citation>
    <scope>NUCLEOTIDE SEQUENCE</scope>
</reference>
<dbReference type="InterPro" id="IPR041645">
    <property type="entry name" value="ADAMTS_CR_2"/>
</dbReference>
<dbReference type="OrthoDB" id="9942326at2759"/>
<keyword evidence="2" id="KW-0964">Secreted</keyword>
<name>A0A9P0KS53_ACAOB</name>
<keyword evidence="13" id="KW-1185">Reference proteome</keyword>
<dbReference type="GO" id="GO:0004222">
    <property type="term" value="F:metalloendopeptidase activity"/>
    <property type="evidence" value="ECO:0007669"/>
    <property type="project" value="InterPro"/>
</dbReference>
<feature type="binding site" evidence="10">
    <location>
        <position position="117"/>
    </location>
    <ligand>
        <name>Zn(2+)</name>
        <dbReference type="ChEBI" id="CHEBI:29105"/>
        <note>catalytic</note>
    </ligand>
</feature>
<keyword evidence="4 10" id="KW-0479">Metal-binding</keyword>
<dbReference type="Gene3D" id="3.40.1620.60">
    <property type="match status" value="1"/>
</dbReference>
<evidence type="ECO:0000256" key="7">
    <source>
        <dbReference type="ARBA" id="ARBA00023049"/>
    </source>
</evidence>
<dbReference type="PROSITE" id="PS50215">
    <property type="entry name" value="ADAM_MEPRO"/>
    <property type="match status" value="1"/>
</dbReference>
<organism evidence="12 13">
    <name type="scientific">Acanthoscelides obtectus</name>
    <name type="common">Bean weevil</name>
    <name type="synonym">Bruchus obtectus</name>
    <dbReference type="NCBI Taxonomy" id="200917"/>
    <lineage>
        <taxon>Eukaryota</taxon>
        <taxon>Metazoa</taxon>
        <taxon>Ecdysozoa</taxon>
        <taxon>Arthropoda</taxon>
        <taxon>Hexapoda</taxon>
        <taxon>Insecta</taxon>
        <taxon>Pterygota</taxon>
        <taxon>Neoptera</taxon>
        <taxon>Endopterygota</taxon>
        <taxon>Coleoptera</taxon>
        <taxon>Polyphaga</taxon>
        <taxon>Cucujiformia</taxon>
        <taxon>Chrysomeloidea</taxon>
        <taxon>Chrysomelidae</taxon>
        <taxon>Bruchinae</taxon>
        <taxon>Bruchini</taxon>
        <taxon>Acanthoscelides</taxon>
    </lineage>
</organism>
<feature type="domain" description="Peptidase M12B" evidence="11">
    <location>
        <begin position="1"/>
        <end position="149"/>
    </location>
</feature>
<evidence type="ECO:0000256" key="10">
    <source>
        <dbReference type="PROSITE-ProRule" id="PRU00276"/>
    </source>
</evidence>
<dbReference type="GO" id="GO:0031012">
    <property type="term" value="C:extracellular matrix"/>
    <property type="evidence" value="ECO:0007669"/>
    <property type="project" value="TreeGrafter"/>
</dbReference>
<keyword evidence="3" id="KW-0645">Protease</keyword>
<feature type="binding site" evidence="10">
    <location>
        <position position="111"/>
    </location>
    <ligand>
        <name>Zn(2+)</name>
        <dbReference type="ChEBI" id="CHEBI:29105"/>
        <note>catalytic</note>
    </ligand>
</feature>
<sequence>MKVQPRDLPHHDGERGKLLDSFCAYQEDLNPESDRDPDHWDMALYVSGLDFYAFEKGRKSGVTMGLAPVAGVCSNTYACVIAEFGTTNALGKPYPSAGFTSVYILAHEIGHNLGMHHDSSGNSCAKEGYIMSPSRGTNGETQWSTCSADVVADLKWAKCLQDSAKPKKHMDHSRYLNNPGQMYTAKQQCEILLRDKDAVALPDQDLSTVCYNLQCKTPNRSGYYFAGPALEGTQCGNGKYCEGGDCIEKTLPKPFSSKPGGWGPWKRGECQSGCIEKSMGYSIKRRFCNNPKPVNSDEGCVGSSMERELCSDKKICKAKRQPIVNYASDKCREFAQLLDELDPDGGGLQAPHEEDRLWMGCAIFCKNKDLGTFYTPRIELNDLGVSSYFPDGTWCHRENSMNYYCLQHHCLPENFHFTKASGIDDVHLLQNAQPDQNIPQHVRDYFSLSSKGKPLMKILDNERIYMNEEEWETDDYVEVPELQNHKFERLNI</sequence>
<dbReference type="InterPro" id="IPR001590">
    <property type="entry name" value="Peptidase_M12B"/>
</dbReference>
<dbReference type="Gene3D" id="3.40.390.10">
    <property type="entry name" value="Collagenase (Catalytic Domain)"/>
    <property type="match status" value="1"/>
</dbReference>
<dbReference type="PROSITE" id="PS50092">
    <property type="entry name" value="TSP1"/>
    <property type="match status" value="1"/>
</dbReference>
<dbReference type="SUPFAM" id="SSF55486">
    <property type="entry name" value="Metalloproteases ('zincins'), catalytic domain"/>
    <property type="match status" value="1"/>
</dbReference>
<keyword evidence="5" id="KW-0378">Hydrolase</keyword>
<comment type="caution">
    <text evidence="10">Lacks conserved residue(s) required for the propagation of feature annotation.</text>
</comment>
<proteinExistence type="predicted"/>
<keyword evidence="7" id="KW-0482">Metalloprotease</keyword>
<evidence type="ECO:0000256" key="2">
    <source>
        <dbReference type="ARBA" id="ARBA00022525"/>
    </source>
</evidence>
<dbReference type="InterPro" id="IPR036383">
    <property type="entry name" value="TSP1_rpt_sf"/>
</dbReference>
<evidence type="ECO:0000313" key="13">
    <source>
        <dbReference type="Proteomes" id="UP001152888"/>
    </source>
</evidence>
<dbReference type="GO" id="GO:0005576">
    <property type="term" value="C:extracellular region"/>
    <property type="evidence" value="ECO:0007669"/>
    <property type="project" value="UniProtKB-SubCell"/>
</dbReference>
<comment type="subcellular location">
    <subcellularLocation>
        <location evidence="1">Secreted</location>
    </subcellularLocation>
</comment>
<dbReference type="GO" id="GO:0030198">
    <property type="term" value="P:extracellular matrix organization"/>
    <property type="evidence" value="ECO:0007669"/>
    <property type="project" value="TreeGrafter"/>
</dbReference>
<dbReference type="GO" id="GO:0006508">
    <property type="term" value="P:proteolysis"/>
    <property type="evidence" value="ECO:0007669"/>
    <property type="project" value="UniProtKB-KW"/>
</dbReference>